<feature type="compositionally biased region" description="Pro residues" evidence="1">
    <location>
        <begin position="361"/>
        <end position="372"/>
    </location>
</feature>
<dbReference type="Proteomes" id="UP001651690">
    <property type="component" value="Unassembled WGS sequence"/>
</dbReference>
<feature type="region of interest" description="Disordered" evidence="1">
    <location>
        <begin position="289"/>
        <end position="381"/>
    </location>
</feature>
<proteinExistence type="predicted"/>
<dbReference type="Gene3D" id="1.20.1260.20">
    <property type="entry name" value="PPE superfamily"/>
    <property type="match status" value="1"/>
</dbReference>
<evidence type="ECO:0008006" key="4">
    <source>
        <dbReference type="Google" id="ProtNLM"/>
    </source>
</evidence>
<dbReference type="InterPro" id="IPR038332">
    <property type="entry name" value="PPE_sf"/>
</dbReference>
<feature type="compositionally biased region" description="Gly residues" evidence="1">
    <location>
        <begin position="462"/>
        <end position="476"/>
    </location>
</feature>
<dbReference type="EMBL" id="JANDBD010000017">
    <property type="protein sequence ID" value="MCP9276486.1"/>
    <property type="molecule type" value="Genomic_DNA"/>
</dbReference>
<feature type="compositionally biased region" description="Low complexity" evidence="1">
    <location>
        <begin position="477"/>
        <end position="500"/>
    </location>
</feature>
<feature type="region of interest" description="Disordered" evidence="1">
    <location>
        <begin position="1"/>
        <end position="37"/>
    </location>
</feature>
<feature type="compositionally biased region" description="Basic and acidic residues" evidence="1">
    <location>
        <begin position="332"/>
        <end position="343"/>
    </location>
</feature>
<feature type="compositionally biased region" description="Basic and acidic residues" evidence="1">
    <location>
        <begin position="528"/>
        <end position="540"/>
    </location>
</feature>
<accession>A0ABT1MBG0</accession>
<sequence>MSTRVDTDGLRTAGHGLTQTATDSPGAPPHCPPATSDHVSVSAAETLNRWSSGLWTLLQHADGLRRTGGASVVAASDLICHVDTANARMIARVADGGAASAPTVPTLPGETLGAPAPLTPTDPGAAALPPSMSAEEIAAHVHAGPGTGHLRAFAAHWRDTVAPLIQQAADETRAHGSAINTHWEDGWQRAAVNVAEHADWLESVLHPAALRLADAAERVAEHTDAVIRDTPRPEELDDLTRRYNAALADYRASGGLDAAPAVALGAEWTRTREATVAGYQTFAAAAAVNPKQGPPPLRPGPAIVRPGGPSRTPAHSPDAPSPRTPVAADDDGGAHGGEDHGGDGSDPEELQASHSAQPAGPGGPPPSGPTPPLAATTATGTTTAPGTVANIAGAVTGAGIGAIGQLANGLHGLTGGASPMSALSGLSPLPGLGGGQPPVDAPLSTGDGGGSGGPESPDVGDFGSGGTAAASGGGGAAPVSSSSPVVSGASAASPSVGTPSIAAQTSTGPTGFAGGGMYAPPMAGGLGRGEDPSKSEDTRRVVHRPVPNTEPVFGEVERRRTSRRADKREEPT</sequence>
<keyword evidence="3" id="KW-1185">Reference proteome</keyword>
<dbReference type="RefSeq" id="WP_255064528.1">
    <property type="nucleotide sequence ID" value="NZ_JANDBD010000017.1"/>
</dbReference>
<name>A0ABT1MBG0_9MYCO</name>
<comment type="caution">
    <text evidence="2">The sequence shown here is derived from an EMBL/GenBank/DDBJ whole genome shotgun (WGS) entry which is preliminary data.</text>
</comment>
<evidence type="ECO:0000256" key="1">
    <source>
        <dbReference type="SAM" id="MobiDB-lite"/>
    </source>
</evidence>
<evidence type="ECO:0000313" key="2">
    <source>
        <dbReference type="EMBL" id="MCP9276486.1"/>
    </source>
</evidence>
<organism evidence="2 3">
    <name type="scientific">Mycolicibacterium arenosum</name>
    <dbReference type="NCBI Taxonomy" id="2952157"/>
    <lineage>
        <taxon>Bacteria</taxon>
        <taxon>Bacillati</taxon>
        <taxon>Actinomycetota</taxon>
        <taxon>Actinomycetes</taxon>
        <taxon>Mycobacteriales</taxon>
        <taxon>Mycobacteriaceae</taxon>
        <taxon>Mycolicibacterium</taxon>
    </lineage>
</organism>
<reference evidence="2 3" key="1">
    <citation type="submission" date="2022-06" db="EMBL/GenBank/DDBJ databases">
        <title>Mycolicibacterium sp. CAU 1645 isolated from seawater.</title>
        <authorList>
            <person name="Kim W."/>
        </authorList>
    </citation>
    <scope>NUCLEOTIDE SEQUENCE [LARGE SCALE GENOMIC DNA]</scope>
    <source>
        <strain evidence="2 3">CAU 1645</strain>
    </source>
</reference>
<protein>
    <recommendedName>
        <fullName evidence="4">PPE family domain-containing protein</fullName>
    </recommendedName>
</protein>
<gene>
    <name evidence="2" type="ORF">NM203_30290</name>
</gene>
<feature type="compositionally biased region" description="Basic and acidic residues" evidence="1">
    <location>
        <begin position="555"/>
        <end position="572"/>
    </location>
</feature>
<feature type="region of interest" description="Disordered" evidence="1">
    <location>
        <begin position="424"/>
        <end position="572"/>
    </location>
</feature>
<evidence type="ECO:0000313" key="3">
    <source>
        <dbReference type="Proteomes" id="UP001651690"/>
    </source>
</evidence>